<dbReference type="SUPFAM" id="SSF54117">
    <property type="entry name" value="Interleukin 8-like chemokines"/>
    <property type="match status" value="1"/>
</dbReference>
<sequence length="218" mass="23862">MKLSVQPVCLLTSLSLYCLLLTVGEGEGQFVPGRCECYDTKTTVRGPLSDLKVKLKGPACNTDQIIVVEKRTSEPVCVNPNGPLGKQLLRCWKKQVCWSQSRFPPAATCPIIKTSTNTQSCHFHSARLLSLLSLDYSPPLHWIPLRTCLPCSTQLTPTSVSTSGFSATHPSFPGSALHISLCNKYFGSFIPVSSSVSALGFPCVPPPNSRPKRKEHFW</sequence>
<reference evidence="4" key="3">
    <citation type="submission" date="2025-09" db="UniProtKB">
        <authorList>
            <consortium name="Ensembl"/>
        </authorList>
    </citation>
    <scope>IDENTIFICATION</scope>
</reference>
<organism evidence="4 5">
    <name type="scientific">Oncorhynchus tshawytscha</name>
    <name type="common">Chinook salmon</name>
    <name type="synonym">Salmo tshawytscha</name>
    <dbReference type="NCBI Taxonomy" id="74940"/>
    <lineage>
        <taxon>Eukaryota</taxon>
        <taxon>Metazoa</taxon>
        <taxon>Chordata</taxon>
        <taxon>Craniata</taxon>
        <taxon>Vertebrata</taxon>
        <taxon>Euteleostomi</taxon>
        <taxon>Actinopterygii</taxon>
        <taxon>Neopterygii</taxon>
        <taxon>Teleostei</taxon>
        <taxon>Protacanthopterygii</taxon>
        <taxon>Salmoniformes</taxon>
        <taxon>Salmonidae</taxon>
        <taxon>Salmoninae</taxon>
        <taxon>Oncorhynchus</taxon>
    </lineage>
</organism>
<evidence type="ECO:0000256" key="1">
    <source>
        <dbReference type="ARBA" id="ARBA00022514"/>
    </source>
</evidence>
<feature type="signal peptide" evidence="2">
    <location>
        <begin position="1"/>
        <end position="28"/>
    </location>
</feature>
<feature type="domain" description="Chemokine interleukin-8-like" evidence="3">
    <location>
        <begin position="34"/>
        <end position="92"/>
    </location>
</feature>
<dbReference type="InterPro" id="IPR036048">
    <property type="entry name" value="Interleukin_8-like_sf"/>
</dbReference>
<evidence type="ECO:0000313" key="4">
    <source>
        <dbReference type="Ensembl" id="ENSOTSP00005140656.1"/>
    </source>
</evidence>
<reference evidence="5" key="1">
    <citation type="journal article" date="2018" name="PLoS ONE">
        <title>Chinook salmon (Oncorhynchus tshawytscha) genome and transcriptome.</title>
        <authorList>
            <person name="Christensen K.A."/>
            <person name="Leong J.S."/>
            <person name="Sakhrani D."/>
            <person name="Biagi C.A."/>
            <person name="Minkley D.R."/>
            <person name="Withler R.E."/>
            <person name="Rondeau E.B."/>
            <person name="Koop B.F."/>
            <person name="Devlin R.H."/>
        </authorList>
    </citation>
    <scope>NUCLEOTIDE SEQUENCE [LARGE SCALE GENOMIC DNA]</scope>
</reference>
<dbReference type="InterPro" id="IPR001811">
    <property type="entry name" value="Chemokine_IL8-like_dom"/>
</dbReference>
<dbReference type="Ensembl" id="ENSOTST00005172170.1">
    <property type="protein sequence ID" value="ENSOTSP00005140656.1"/>
    <property type="gene ID" value="ENSOTSG00005058817.1"/>
</dbReference>
<name>A0AAZ3RH28_ONCTS</name>
<dbReference type="Pfam" id="PF00048">
    <property type="entry name" value="IL8"/>
    <property type="match status" value="1"/>
</dbReference>
<evidence type="ECO:0000259" key="3">
    <source>
        <dbReference type="Pfam" id="PF00048"/>
    </source>
</evidence>
<evidence type="ECO:0000256" key="2">
    <source>
        <dbReference type="SAM" id="SignalP"/>
    </source>
</evidence>
<keyword evidence="2" id="KW-0732">Signal</keyword>
<dbReference type="GO" id="GO:0005615">
    <property type="term" value="C:extracellular space"/>
    <property type="evidence" value="ECO:0007669"/>
    <property type="project" value="UniProtKB-KW"/>
</dbReference>
<proteinExistence type="predicted"/>
<keyword evidence="5" id="KW-1185">Reference proteome</keyword>
<feature type="chain" id="PRO_5044318559" description="Chemokine interleukin-8-like domain-containing protein" evidence="2">
    <location>
        <begin position="29"/>
        <end position="218"/>
    </location>
</feature>
<dbReference type="AlphaFoldDB" id="A0AAZ3RH28"/>
<dbReference type="Proteomes" id="UP000694402">
    <property type="component" value="Unassembled WGS sequence"/>
</dbReference>
<dbReference type="GeneTree" id="ENSGT00600000085077"/>
<dbReference type="GO" id="GO:0008009">
    <property type="term" value="F:chemokine activity"/>
    <property type="evidence" value="ECO:0007669"/>
    <property type="project" value="InterPro"/>
</dbReference>
<keyword evidence="1" id="KW-0202">Cytokine</keyword>
<dbReference type="Gene3D" id="2.40.50.40">
    <property type="match status" value="1"/>
</dbReference>
<accession>A0AAZ3RH28</accession>
<evidence type="ECO:0000313" key="5">
    <source>
        <dbReference type="Proteomes" id="UP000694402"/>
    </source>
</evidence>
<protein>
    <recommendedName>
        <fullName evidence="3">Chemokine interleukin-8-like domain-containing protein</fullName>
    </recommendedName>
</protein>
<dbReference type="GO" id="GO:0006955">
    <property type="term" value="P:immune response"/>
    <property type="evidence" value="ECO:0007669"/>
    <property type="project" value="InterPro"/>
</dbReference>
<reference evidence="4" key="2">
    <citation type="submission" date="2025-08" db="UniProtKB">
        <authorList>
            <consortium name="Ensembl"/>
        </authorList>
    </citation>
    <scope>IDENTIFICATION</scope>
</reference>